<feature type="region of interest" description="Disordered" evidence="2">
    <location>
        <begin position="332"/>
        <end position="433"/>
    </location>
</feature>
<keyword evidence="3" id="KW-0812">Transmembrane</keyword>
<feature type="compositionally biased region" description="Low complexity" evidence="2">
    <location>
        <begin position="393"/>
        <end position="407"/>
    </location>
</feature>
<evidence type="ECO:0000256" key="2">
    <source>
        <dbReference type="SAM" id="MobiDB-lite"/>
    </source>
</evidence>
<reference evidence="4 5" key="1">
    <citation type="submission" date="2020-07" db="EMBL/GenBank/DDBJ databases">
        <title>Comparative genomics of pyrophilous fungi reveals a link between fire events and developmental genes.</title>
        <authorList>
            <consortium name="DOE Joint Genome Institute"/>
            <person name="Steindorff A.S."/>
            <person name="Carver A."/>
            <person name="Calhoun S."/>
            <person name="Stillman K."/>
            <person name="Liu H."/>
            <person name="Lipzen A."/>
            <person name="Pangilinan J."/>
            <person name="Labutti K."/>
            <person name="Bruns T.D."/>
            <person name="Grigoriev I.V."/>
        </authorList>
    </citation>
    <scope>NUCLEOTIDE SEQUENCE [LARGE SCALE GENOMIC DNA]</scope>
    <source>
        <strain evidence="4 5">CBS 144469</strain>
    </source>
</reference>
<keyword evidence="5" id="KW-1185">Reference proteome</keyword>
<organism evidence="4 5">
    <name type="scientific">Ephemerocybe angulata</name>
    <dbReference type="NCBI Taxonomy" id="980116"/>
    <lineage>
        <taxon>Eukaryota</taxon>
        <taxon>Fungi</taxon>
        <taxon>Dikarya</taxon>
        <taxon>Basidiomycota</taxon>
        <taxon>Agaricomycotina</taxon>
        <taxon>Agaricomycetes</taxon>
        <taxon>Agaricomycetidae</taxon>
        <taxon>Agaricales</taxon>
        <taxon>Agaricineae</taxon>
        <taxon>Psathyrellaceae</taxon>
        <taxon>Ephemerocybe</taxon>
    </lineage>
</organism>
<feature type="region of interest" description="Disordered" evidence="2">
    <location>
        <begin position="530"/>
        <end position="549"/>
    </location>
</feature>
<keyword evidence="3" id="KW-0472">Membrane</keyword>
<dbReference type="PANTHER" id="PTHR13037:SF24">
    <property type="entry name" value="POLYCOMB PROTEIN PCL-RELATED"/>
    <property type="match status" value="1"/>
</dbReference>
<comment type="caution">
    <text evidence="4">The sequence shown here is derived from an EMBL/GenBank/DDBJ whole genome shotgun (WGS) entry which is preliminary data.</text>
</comment>
<dbReference type="AlphaFoldDB" id="A0A8H6HU18"/>
<protein>
    <submittedName>
        <fullName evidence="4">Uncharacterized protein</fullName>
    </submittedName>
</protein>
<sequence length="1200" mass="128886">MPPPARNPEHPPTDVPRSPSSSINDFDIDEPVNQEQLPSIVEEPLPSGQTVTLPSGPAPAASAQSHFPTAPLPAVQGDIQALTFEEAGGDINRLIEQIEATCAWITGLGGRPPGLRVTQSQAIALELTVRRVIGDLNVVLLGLIVIRENNTENDEVNIEMPAIHPSVFDHDDPLPQAQATHPAIATPTPPAALQGPTPAVNITAAPANNPPFPPPASNPTPQPPLVPSSLAAPAPVIPNLPPTLPVLPSSGCFLLDFVSNVLTYDDEPGAMFTSFGEQFQPTDIGQLQAGIAAHASANPNGVPPPPWLTGLHAPPTIGFPLPPVPPPAPVPPPSVPPPPVPPPSVPPPPVPPLLGSNMGQGATQGSVPGPAVGGGTPPNTPPRHSGSRRSRASRAGPSRAGRSRAGAEIGETSESPTVNRRPPNPQAPSVPIPVPEKRLCQQADEYSLQFNCVSIKPLSEAAWYDRFILECLVVIMWVMGISPFDKVGPESRKGWIHQNDTVTGIQRDLLPRQLHGISQRTIAVYIPSTQTRMERGPKPAPQARVDRAGPVPKPVARRIGCGPGVRGYVVADSNTDYITKNTRLIPVVPFTPIVARRQARPESPIVDEPSMDPPNMASILEGTCPIYLGILNADQVNRVRACNTTGWCIESFRIPRTREALVVFVKEDLYRHVGPAIKLIFKKRNEEPRRQALPESPIVDEPSMDPPNMASILEGTCPIYLGILNADQANRVRACNTTGWCIGSFRIPRTREALFVFVEEDLYRHVGPAIKLIFKKRNEEPNPDPDADTDSESNESTTGLNPAVIDTEYRADAFNRDIVNLAHAQPDSSTGQGYLEVPQAAEPQIEGRTEGFVLVTTPEASESNGENNPTGFHRLSVTSCFLGGIPLGAFVLWVVLAYGLHLPVPRQKELAVHSPFLEKGSYVPVPFEWAGAKPLALAPKPTSRLRTYGANGRLAQLRITTAVGSVTASRIIVKPWAVYYPTLGPGALEVGQSGTPCQRIDSGISSGSGEHLNANAATYDLALNLRTHRRPQARLFLMTEGDALAFIRIYRETAAMYPVDGGRAIVVSARTVEDWNAIANVIEIKVLAESRFGRVRIIANEPDRGLAAMTAVYLRIKSTLSSPEFWIFIWLAVAILASISLVKISVLIDVEKARSIASAAHAKIARAFCLKVMDFEDTAIGFLVDMVCSVLPVQPIAARD</sequence>
<dbReference type="EMBL" id="JACGCI010000048">
    <property type="protein sequence ID" value="KAF6751771.1"/>
    <property type="molecule type" value="Genomic_DNA"/>
</dbReference>
<keyword evidence="1" id="KW-0945">Host-virus interaction</keyword>
<feature type="region of interest" description="Disordered" evidence="2">
    <location>
        <begin position="1"/>
        <end position="71"/>
    </location>
</feature>
<dbReference type="PRINTS" id="PR01217">
    <property type="entry name" value="PRICHEXTENSN"/>
</dbReference>
<evidence type="ECO:0000256" key="1">
    <source>
        <dbReference type="ARBA" id="ARBA00022581"/>
    </source>
</evidence>
<proteinExistence type="predicted"/>
<dbReference type="PANTHER" id="PTHR13037">
    <property type="entry name" value="FORMIN"/>
    <property type="match status" value="1"/>
</dbReference>
<evidence type="ECO:0000313" key="5">
    <source>
        <dbReference type="Proteomes" id="UP000521943"/>
    </source>
</evidence>
<feature type="compositionally biased region" description="Acidic residues" evidence="2">
    <location>
        <begin position="781"/>
        <end position="793"/>
    </location>
</feature>
<feature type="region of interest" description="Disordered" evidence="2">
    <location>
        <begin position="776"/>
        <end position="802"/>
    </location>
</feature>
<name>A0A8H6HU18_9AGAR</name>
<feature type="compositionally biased region" description="Pro residues" evidence="2">
    <location>
        <begin position="332"/>
        <end position="352"/>
    </location>
</feature>
<gene>
    <name evidence="4" type="ORF">DFP72DRAFT_850588</name>
</gene>
<accession>A0A8H6HU18</accession>
<evidence type="ECO:0000313" key="4">
    <source>
        <dbReference type="EMBL" id="KAF6751771.1"/>
    </source>
</evidence>
<dbReference type="Proteomes" id="UP000521943">
    <property type="component" value="Unassembled WGS sequence"/>
</dbReference>
<feature type="compositionally biased region" description="Pro residues" evidence="2">
    <location>
        <begin position="422"/>
        <end position="433"/>
    </location>
</feature>
<feature type="compositionally biased region" description="Low complexity" evidence="2">
    <location>
        <begin position="54"/>
        <end position="65"/>
    </location>
</feature>
<keyword evidence="3" id="KW-1133">Transmembrane helix</keyword>
<feature type="transmembrane region" description="Helical" evidence="3">
    <location>
        <begin position="1125"/>
        <end position="1148"/>
    </location>
</feature>
<evidence type="ECO:0000256" key="3">
    <source>
        <dbReference type="SAM" id="Phobius"/>
    </source>
</evidence>
<feature type="region of interest" description="Disordered" evidence="2">
    <location>
        <begin position="295"/>
        <end position="314"/>
    </location>
</feature>